<reference evidence="8" key="1">
    <citation type="journal article" date="2020" name="Stud. Mycol.">
        <title>101 Dothideomycetes genomes: A test case for predicting lifestyles and emergence of pathogens.</title>
        <authorList>
            <person name="Haridas S."/>
            <person name="Albert R."/>
            <person name="Binder M."/>
            <person name="Bloem J."/>
            <person name="LaButti K."/>
            <person name="Salamov A."/>
            <person name="Andreopoulos B."/>
            <person name="Baker S."/>
            <person name="Barry K."/>
            <person name="Bills G."/>
            <person name="Bluhm B."/>
            <person name="Cannon C."/>
            <person name="Castanera R."/>
            <person name="Culley D."/>
            <person name="Daum C."/>
            <person name="Ezra D."/>
            <person name="Gonzalez J."/>
            <person name="Henrissat B."/>
            <person name="Kuo A."/>
            <person name="Liang C."/>
            <person name="Lipzen A."/>
            <person name="Lutzoni F."/>
            <person name="Magnuson J."/>
            <person name="Mondo S."/>
            <person name="Nolan M."/>
            <person name="Ohm R."/>
            <person name="Pangilinan J."/>
            <person name="Park H.-J."/>
            <person name="Ramirez L."/>
            <person name="Alfaro M."/>
            <person name="Sun H."/>
            <person name="Tritt A."/>
            <person name="Yoshinaga Y."/>
            <person name="Zwiers L.-H."/>
            <person name="Turgeon B."/>
            <person name="Goodwin S."/>
            <person name="Spatafora J."/>
            <person name="Crous P."/>
            <person name="Grigoriev I."/>
        </authorList>
    </citation>
    <scope>NUCLEOTIDE SEQUENCE [LARGE SCALE GENOMIC DNA]</scope>
    <source>
        <strain evidence="8">CBS 304.66</strain>
    </source>
</reference>
<dbReference type="PANTHER" id="PTHR34043:SF3">
    <property type="entry name" value="ALPHA_BETA-HYDROLASES SUPERFAMILY PROTEIN"/>
    <property type="match status" value="1"/>
</dbReference>
<evidence type="ECO:0000256" key="2">
    <source>
        <dbReference type="ARBA" id="ARBA00022525"/>
    </source>
</evidence>
<protein>
    <submittedName>
        <fullName evidence="7">Alpha/beta-hydrolase</fullName>
    </submittedName>
</protein>
<evidence type="ECO:0000256" key="4">
    <source>
        <dbReference type="ARBA" id="ARBA00022801"/>
    </source>
</evidence>
<dbReference type="InterPro" id="IPR029058">
    <property type="entry name" value="AB_hydrolase_fold"/>
</dbReference>
<dbReference type="OrthoDB" id="206848at2759"/>
<keyword evidence="5" id="KW-0443">Lipid metabolism</keyword>
<evidence type="ECO:0000259" key="6">
    <source>
        <dbReference type="Pfam" id="PF24708"/>
    </source>
</evidence>
<dbReference type="Proteomes" id="UP000800093">
    <property type="component" value="Unassembled WGS sequence"/>
</dbReference>
<dbReference type="GO" id="GO:0006629">
    <property type="term" value="P:lipid metabolic process"/>
    <property type="evidence" value="ECO:0007669"/>
    <property type="project" value="UniProtKB-KW"/>
</dbReference>
<keyword evidence="4" id="KW-0378">Hydrolase</keyword>
<evidence type="ECO:0000313" key="7">
    <source>
        <dbReference type="EMBL" id="KAF2259617.1"/>
    </source>
</evidence>
<dbReference type="Pfam" id="PF24708">
    <property type="entry name" value="Lip_C"/>
    <property type="match status" value="1"/>
</dbReference>
<accession>A0A9P4MYT6</accession>
<dbReference type="GO" id="GO:0005576">
    <property type="term" value="C:extracellular region"/>
    <property type="evidence" value="ECO:0007669"/>
    <property type="project" value="UniProtKB-SubCell"/>
</dbReference>
<keyword evidence="3" id="KW-0732">Signal</keyword>
<proteinExistence type="predicted"/>
<organism evidence="7 8">
    <name type="scientific">Lojkania enalia</name>
    <dbReference type="NCBI Taxonomy" id="147567"/>
    <lineage>
        <taxon>Eukaryota</taxon>
        <taxon>Fungi</taxon>
        <taxon>Dikarya</taxon>
        <taxon>Ascomycota</taxon>
        <taxon>Pezizomycotina</taxon>
        <taxon>Dothideomycetes</taxon>
        <taxon>Pleosporomycetidae</taxon>
        <taxon>Pleosporales</taxon>
        <taxon>Pleosporales incertae sedis</taxon>
        <taxon>Lojkania</taxon>
    </lineage>
</organism>
<sequence length="477" mass="53439">VSGFSGWGRPLFGTINYWGGFENLPAILARAGYKVIVARIGPVSSNRERACEIWTQLRNINNGTDRININYGSQHPAAPLGFLQRAWTWRPVLFGDFPDNWDWAWGKERPVHFVCHSQGGNSVRYLIELLTGTHTDLFPGPDFPTENHQDWVGSVVTIGTPYKGTTVTDVVQNLLPPNFLEALTRLVWSTSFDPPRSRFYDLQLDHWGFYRLEDESLSAMHTRLSNIVPFWWNSNLHGLHDNSILGVASLNDFAPDPSEHTYYFTMAFCATNPFPNRTLGQQDVNEFLALFPLNEVFNPFGVGGRALSSVFQIFSQLPFLPQLRDFAAWLTDVANRHLGSMNYFSRIPRPGSQVPRADMLPAIAVPAYAMGGYQLDQQGSRVLDHITSEEYQRNDGIVNTKSMSGPVSAEYGAGPFPGPGIDMKDMASAKRKYWYLGENATIDHADQIGVFTSENTVGSYPQSLTIVVSTPKDKTLY</sequence>
<dbReference type="SUPFAM" id="SSF53474">
    <property type="entry name" value="alpha/beta-Hydrolases"/>
    <property type="match status" value="1"/>
</dbReference>
<dbReference type="InterPro" id="IPR056304">
    <property type="entry name" value="Lip-like_C"/>
</dbReference>
<evidence type="ECO:0000256" key="5">
    <source>
        <dbReference type="ARBA" id="ARBA00023098"/>
    </source>
</evidence>
<dbReference type="GO" id="GO:0016787">
    <property type="term" value="F:hydrolase activity"/>
    <property type="evidence" value="ECO:0007669"/>
    <property type="project" value="UniProtKB-KW"/>
</dbReference>
<evidence type="ECO:0000313" key="8">
    <source>
        <dbReference type="Proteomes" id="UP000800093"/>
    </source>
</evidence>
<evidence type="ECO:0000256" key="3">
    <source>
        <dbReference type="ARBA" id="ARBA00022729"/>
    </source>
</evidence>
<evidence type="ECO:0000256" key="1">
    <source>
        <dbReference type="ARBA" id="ARBA00004613"/>
    </source>
</evidence>
<keyword evidence="8" id="KW-1185">Reference proteome</keyword>
<name>A0A9P4MYT6_9PLEO</name>
<dbReference type="PANTHER" id="PTHR34043">
    <property type="entry name" value="ALPHA/BETA-HYDROLASES SUPERFAMILY PROTEIN"/>
    <property type="match status" value="1"/>
</dbReference>
<feature type="non-terminal residue" evidence="7">
    <location>
        <position position="1"/>
    </location>
</feature>
<comment type="caution">
    <text evidence="7">The sequence shown here is derived from an EMBL/GenBank/DDBJ whole genome shotgun (WGS) entry which is preliminary data.</text>
</comment>
<comment type="subcellular location">
    <subcellularLocation>
        <location evidence="1">Secreted</location>
    </subcellularLocation>
</comment>
<dbReference type="AlphaFoldDB" id="A0A9P4MYT6"/>
<feature type="domain" description="Lipase-like C-terminal" evidence="6">
    <location>
        <begin position="15"/>
        <end position="258"/>
    </location>
</feature>
<gene>
    <name evidence="7" type="ORF">CC78DRAFT_475146</name>
</gene>
<keyword evidence="2" id="KW-0964">Secreted</keyword>
<dbReference type="Gene3D" id="3.40.50.1820">
    <property type="entry name" value="alpha/beta hydrolase"/>
    <property type="match status" value="1"/>
</dbReference>
<dbReference type="EMBL" id="ML986705">
    <property type="protein sequence ID" value="KAF2259617.1"/>
    <property type="molecule type" value="Genomic_DNA"/>
</dbReference>